<name>A0AAN6S9T6_9PEZI</name>
<dbReference type="EMBL" id="MU853755">
    <property type="protein sequence ID" value="KAK3945303.1"/>
    <property type="molecule type" value="Genomic_DNA"/>
</dbReference>
<proteinExistence type="predicted"/>
<feature type="region of interest" description="Disordered" evidence="1">
    <location>
        <begin position="44"/>
        <end position="63"/>
    </location>
</feature>
<evidence type="ECO:0000256" key="1">
    <source>
        <dbReference type="SAM" id="MobiDB-lite"/>
    </source>
</evidence>
<keyword evidence="3" id="KW-1185">Reference proteome</keyword>
<accession>A0AAN6S9T6</accession>
<dbReference type="Proteomes" id="UP001303473">
    <property type="component" value="Unassembled WGS sequence"/>
</dbReference>
<evidence type="ECO:0000313" key="2">
    <source>
        <dbReference type="EMBL" id="KAK3945303.1"/>
    </source>
</evidence>
<reference evidence="3" key="1">
    <citation type="journal article" date="2023" name="Mol. Phylogenet. Evol.">
        <title>Genome-scale phylogeny and comparative genomics of the fungal order Sordariales.</title>
        <authorList>
            <person name="Hensen N."/>
            <person name="Bonometti L."/>
            <person name="Westerberg I."/>
            <person name="Brannstrom I.O."/>
            <person name="Guillou S."/>
            <person name="Cros-Aarteil S."/>
            <person name="Calhoun S."/>
            <person name="Haridas S."/>
            <person name="Kuo A."/>
            <person name="Mondo S."/>
            <person name="Pangilinan J."/>
            <person name="Riley R."/>
            <person name="LaButti K."/>
            <person name="Andreopoulos B."/>
            <person name="Lipzen A."/>
            <person name="Chen C."/>
            <person name="Yan M."/>
            <person name="Daum C."/>
            <person name="Ng V."/>
            <person name="Clum A."/>
            <person name="Steindorff A."/>
            <person name="Ohm R.A."/>
            <person name="Martin F."/>
            <person name="Silar P."/>
            <person name="Natvig D.O."/>
            <person name="Lalanne C."/>
            <person name="Gautier V."/>
            <person name="Ament-Velasquez S.L."/>
            <person name="Kruys A."/>
            <person name="Hutchinson M.I."/>
            <person name="Powell A.J."/>
            <person name="Barry K."/>
            <person name="Miller A.N."/>
            <person name="Grigoriev I.V."/>
            <person name="Debuchy R."/>
            <person name="Gladieux P."/>
            <person name="Hiltunen Thoren M."/>
            <person name="Johannesson H."/>
        </authorList>
    </citation>
    <scope>NUCLEOTIDE SEQUENCE [LARGE SCALE GENOMIC DNA]</scope>
    <source>
        <strain evidence="3">CBS 340.73</strain>
    </source>
</reference>
<dbReference type="AlphaFoldDB" id="A0AAN6S9T6"/>
<comment type="caution">
    <text evidence="2">The sequence shown here is derived from an EMBL/GenBank/DDBJ whole genome shotgun (WGS) entry which is preliminary data.</text>
</comment>
<organism evidence="2 3">
    <name type="scientific">Diplogelasinospora grovesii</name>
    <dbReference type="NCBI Taxonomy" id="303347"/>
    <lineage>
        <taxon>Eukaryota</taxon>
        <taxon>Fungi</taxon>
        <taxon>Dikarya</taxon>
        <taxon>Ascomycota</taxon>
        <taxon>Pezizomycotina</taxon>
        <taxon>Sordariomycetes</taxon>
        <taxon>Sordariomycetidae</taxon>
        <taxon>Sordariales</taxon>
        <taxon>Diplogelasinosporaceae</taxon>
        <taxon>Diplogelasinospora</taxon>
    </lineage>
</organism>
<protein>
    <submittedName>
        <fullName evidence="2">Uncharacterized protein</fullName>
    </submittedName>
</protein>
<evidence type="ECO:0000313" key="3">
    <source>
        <dbReference type="Proteomes" id="UP001303473"/>
    </source>
</evidence>
<gene>
    <name evidence="2" type="ORF">QBC46DRAFT_445225</name>
</gene>
<sequence length="176" mass="18344">MAEILSVTEGRILKHKKTKGGAEPAVGGKGQLAATATFGGVGDAGVGEGRSQRPLHRRPPSAGGNINLWGRPLLGWMANFGRESGAVGNSICKSRQAPTTAWQASIPVILSPKPAHTQGTWERISIQPLPRPLHSIDIVEGIAYVFGGEINPLSAVIVQPSSGVLVDYDAVEAVAI</sequence>